<comment type="caution">
    <text evidence="1">The sequence shown here is derived from an EMBL/GenBank/DDBJ whole genome shotgun (WGS) entry which is preliminary data.</text>
</comment>
<reference evidence="1 3" key="1">
    <citation type="submission" date="2015-11" db="EMBL/GenBank/DDBJ databases">
        <title>Draft Genome Sequence of the Type Strain Trueperella bernardiae LCDC 89-0504T, Isolated from Blood Culture.</title>
        <authorList>
            <person name="Bernier A.-M."/>
            <person name="Bernard K."/>
        </authorList>
    </citation>
    <scope>NUCLEOTIDE SEQUENCE [LARGE SCALE GENOMIC DNA]</scope>
    <source>
        <strain evidence="1 3">LCDC 89-0504</strain>
    </source>
</reference>
<sequence length="46" mass="5299">MSTPMPQRINVAQTLEALPSKEREEQIADLEKIHQELTIRLNRAQA</sequence>
<dbReference type="AlphaFoldDB" id="A0A0W1KNP7"/>
<dbReference type="Proteomes" id="UP001225576">
    <property type="component" value="Unassembled WGS sequence"/>
</dbReference>
<accession>A0A0W1KNP7</accession>
<gene>
    <name evidence="1" type="ORF">AQZ59_00411</name>
    <name evidence="2" type="ORF">QP858_09595</name>
</gene>
<dbReference type="Proteomes" id="UP000054404">
    <property type="component" value="Unassembled WGS sequence"/>
</dbReference>
<evidence type="ECO:0000313" key="3">
    <source>
        <dbReference type="Proteomes" id="UP000054404"/>
    </source>
</evidence>
<proteinExistence type="predicted"/>
<dbReference type="EMBL" id="JASPDQ010000032">
    <property type="protein sequence ID" value="MDK8602708.1"/>
    <property type="molecule type" value="Genomic_DNA"/>
</dbReference>
<dbReference type="OrthoDB" id="9925894at2"/>
<keyword evidence="3" id="KW-1185">Reference proteome</keyword>
<evidence type="ECO:0000313" key="1">
    <source>
        <dbReference type="EMBL" id="KTF05101.1"/>
    </source>
</evidence>
<dbReference type="PATRIC" id="fig|59561.3.peg.405"/>
<name>A0A0W1KNP7_9ACTO</name>
<organism evidence="1 3">
    <name type="scientific">Trueperella bernardiae</name>
    <dbReference type="NCBI Taxonomy" id="59561"/>
    <lineage>
        <taxon>Bacteria</taxon>
        <taxon>Bacillati</taxon>
        <taxon>Actinomycetota</taxon>
        <taxon>Actinomycetes</taxon>
        <taxon>Actinomycetales</taxon>
        <taxon>Actinomycetaceae</taxon>
        <taxon>Trueperella</taxon>
    </lineage>
</organism>
<reference evidence="2" key="2">
    <citation type="submission" date="2023-05" db="EMBL/GenBank/DDBJ databases">
        <title>Genomic Catalog of Human Bladder Bacteria.</title>
        <authorList>
            <person name="Du J."/>
        </authorList>
    </citation>
    <scope>NUCLEOTIDE SEQUENCE</scope>
    <source>
        <strain evidence="2">UMB1304A</strain>
    </source>
</reference>
<protein>
    <submittedName>
        <fullName evidence="1">Uncharacterized protein</fullName>
    </submittedName>
</protein>
<evidence type="ECO:0000313" key="2">
    <source>
        <dbReference type="EMBL" id="MDK8602708.1"/>
    </source>
</evidence>
<dbReference type="EMBL" id="LNIZ01000001">
    <property type="protein sequence ID" value="KTF05101.1"/>
    <property type="molecule type" value="Genomic_DNA"/>
</dbReference>
<dbReference type="RefSeq" id="WP_160326857.1">
    <property type="nucleotide sequence ID" value="NZ_CALTZF010000001.1"/>
</dbReference>